<gene>
    <name evidence="2" type="ORF">DWB61_01660</name>
</gene>
<dbReference type="InterPro" id="IPR041657">
    <property type="entry name" value="HTH_17"/>
</dbReference>
<keyword evidence="2" id="KW-0238">DNA-binding</keyword>
<dbReference type="SUPFAM" id="SSF46955">
    <property type="entry name" value="Putative DNA-binding domain"/>
    <property type="match status" value="1"/>
</dbReference>
<dbReference type="Proteomes" id="UP000285794">
    <property type="component" value="Unassembled WGS sequence"/>
</dbReference>
<evidence type="ECO:0000313" key="2">
    <source>
        <dbReference type="EMBL" id="RRG24872.1"/>
    </source>
</evidence>
<evidence type="ECO:0000313" key="3">
    <source>
        <dbReference type="Proteomes" id="UP000285794"/>
    </source>
</evidence>
<protein>
    <submittedName>
        <fullName evidence="2">DNA-binding protein</fullName>
    </submittedName>
</protein>
<dbReference type="OrthoDB" id="1263240at2"/>
<comment type="caution">
    <text evidence="2">The sequence shown here is derived from an EMBL/GenBank/DDBJ whole genome shotgun (WGS) entry which is preliminary data.</text>
</comment>
<reference evidence="2 3" key="1">
    <citation type="submission" date="2018-07" db="EMBL/GenBank/DDBJ databases">
        <title>Draft genome sequence of Ancylomarina sp. M1P.</title>
        <authorList>
            <person name="Yadav S."/>
            <person name="Villanueva L."/>
            <person name="Damste J.S.S."/>
        </authorList>
    </citation>
    <scope>NUCLEOTIDE SEQUENCE [LARGE SCALE GENOMIC DNA]</scope>
    <source>
        <strain evidence="2 3">M1P</strain>
    </source>
</reference>
<proteinExistence type="predicted"/>
<dbReference type="Gene3D" id="1.10.1660.10">
    <property type="match status" value="1"/>
</dbReference>
<evidence type="ECO:0000259" key="1">
    <source>
        <dbReference type="Pfam" id="PF12728"/>
    </source>
</evidence>
<dbReference type="GO" id="GO:0003677">
    <property type="term" value="F:DNA binding"/>
    <property type="evidence" value="ECO:0007669"/>
    <property type="project" value="UniProtKB-KW"/>
</dbReference>
<dbReference type="AlphaFoldDB" id="A0A425Y958"/>
<accession>A0A425Y958</accession>
<organism evidence="2 3">
    <name type="scientific">Ancylomarina euxinus</name>
    <dbReference type="NCBI Taxonomy" id="2283627"/>
    <lineage>
        <taxon>Bacteria</taxon>
        <taxon>Pseudomonadati</taxon>
        <taxon>Bacteroidota</taxon>
        <taxon>Bacteroidia</taxon>
        <taxon>Marinilabiliales</taxon>
        <taxon>Marinifilaceae</taxon>
        <taxon>Ancylomarina</taxon>
    </lineage>
</organism>
<dbReference type="RefSeq" id="WP_125029151.1">
    <property type="nucleotide sequence ID" value="NZ_JAPXVP010000001.1"/>
</dbReference>
<dbReference type="InterPro" id="IPR009061">
    <property type="entry name" value="DNA-bd_dom_put_sf"/>
</dbReference>
<keyword evidence="3" id="KW-1185">Reference proteome</keyword>
<name>A0A425Y958_9BACT</name>
<sequence length="106" mass="12644">MIDITSLLSDEHDANHIKIEVKGRDLLEFGKSLINQSYQEFKNHFPVPFYEEYLTRKEVTIILKISLSTLWYWKKRGILTPIRIGNKIRYRRSDIEKCLISSQKED</sequence>
<dbReference type="EMBL" id="QQWG01000001">
    <property type="protein sequence ID" value="RRG24872.1"/>
    <property type="molecule type" value="Genomic_DNA"/>
</dbReference>
<dbReference type="Pfam" id="PF12728">
    <property type="entry name" value="HTH_17"/>
    <property type="match status" value="1"/>
</dbReference>
<feature type="domain" description="Helix-turn-helix" evidence="1">
    <location>
        <begin position="53"/>
        <end position="97"/>
    </location>
</feature>